<dbReference type="EMBL" id="RBAL01000016">
    <property type="protein sequence ID" value="RKN38763.1"/>
    <property type="molecule type" value="Genomic_DNA"/>
</dbReference>
<comment type="caution">
    <text evidence="3">The sequence shown here is derived from an EMBL/GenBank/DDBJ whole genome shotgun (WGS) entry which is preliminary data.</text>
</comment>
<feature type="transmembrane region" description="Helical" evidence="2">
    <location>
        <begin position="117"/>
        <end position="140"/>
    </location>
</feature>
<evidence type="ECO:0000313" key="4">
    <source>
        <dbReference type="Proteomes" id="UP000272474"/>
    </source>
</evidence>
<feature type="region of interest" description="Disordered" evidence="1">
    <location>
        <begin position="271"/>
        <end position="296"/>
    </location>
</feature>
<protein>
    <recommendedName>
        <fullName evidence="5">DUF4190 domain-containing protein</fullName>
    </recommendedName>
</protein>
<keyword evidence="4" id="KW-1185">Reference proteome</keyword>
<dbReference type="AlphaFoldDB" id="A0A3A9YRW9"/>
<dbReference type="Gene3D" id="2.60.40.10">
    <property type="entry name" value="Immunoglobulins"/>
    <property type="match status" value="1"/>
</dbReference>
<sequence length="296" mass="30047">MPHQPYPPGYAGPQAGPAQGTQFTQFAGVPQPGLSGVQTAVHPGLHPGVAGWPQLPFAPRNGPGTAALVLGIVGASLCWTFVLSPLTLSLGVLALIFGFVGFGRARSGAATNRKAALGGLWTGAGTTLISLVLTVVLVIWGGASVEVETEAGSEYLAGQGEEVAFENGVRVTFDAPESAIDSDTVLLSLNVTNGGEDTAEVTADRFRIWIGDVRVGEADVVRSQAPGSLAPGATTRLSFTVTLVSRSGAIDVDYAPGDDYEWGYWEFDLPPSVAQGNGGGSGDPGDGGGADGGLDA</sequence>
<keyword evidence="2" id="KW-0472">Membrane</keyword>
<keyword evidence="2" id="KW-1133">Transmembrane helix</keyword>
<keyword evidence="2" id="KW-0812">Transmembrane</keyword>
<feature type="compositionally biased region" description="Gly residues" evidence="1">
    <location>
        <begin position="276"/>
        <end position="296"/>
    </location>
</feature>
<dbReference type="GO" id="GO:0005975">
    <property type="term" value="P:carbohydrate metabolic process"/>
    <property type="evidence" value="ECO:0007669"/>
    <property type="project" value="UniProtKB-ARBA"/>
</dbReference>
<evidence type="ECO:0000256" key="2">
    <source>
        <dbReference type="SAM" id="Phobius"/>
    </source>
</evidence>
<feature type="transmembrane region" description="Helical" evidence="2">
    <location>
        <begin position="88"/>
        <end position="105"/>
    </location>
</feature>
<evidence type="ECO:0008006" key="5">
    <source>
        <dbReference type="Google" id="ProtNLM"/>
    </source>
</evidence>
<name>A0A3A9YRW9_9ACTN</name>
<organism evidence="3 4">
    <name type="scientific">Streptomyces hoynatensis</name>
    <dbReference type="NCBI Taxonomy" id="1141874"/>
    <lineage>
        <taxon>Bacteria</taxon>
        <taxon>Bacillati</taxon>
        <taxon>Actinomycetota</taxon>
        <taxon>Actinomycetes</taxon>
        <taxon>Kitasatosporales</taxon>
        <taxon>Streptomycetaceae</taxon>
        <taxon>Streptomyces</taxon>
    </lineage>
</organism>
<dbReference type="InterPro" id="IPR013783">
    <property type="entry name" value="Ig-like_fold"/>
</dbReference>
<accession>A0A3A9YRW9</accession>
<reference evidence="3 4" key="1">
    <citation type="journal article" date="2014" name="Int. J. Syst. Evol. Microbiol.">
        <title>Streptomyces hoynatensis sp. nov., isolated from deep marine sediment.</title>
        <authorList>
            <person name="Veyisoglu A."/>
            <person name="Sahin N."/>
        </authorList>
    </citation>
    <scope>NUCLEOTIDE SEQUENCE [LARGE SCALE GENOMIC DNA]</scope>
    <source>
        <strain evidence="3 4">KCTC 29097</strain>
    </source>
</reference>
<dbReference type="Proteomes" id="UP000272474">
    <property type="component" value="Unassembled WGS sequence"/>
</dbReference>
<proteinExistence type="predicted"/>
<evidence type="ECO:0000313" key="3">
    <source>
        <dbReference type="EMBL" id="RKN38763.1"/>
    </source>
</evidence>
<evidence type="ECO:0000256" key="1">
    <source>
        <dbReference type="SAM" id="MobiDB-lite"/>
    </source>
</evidence>
<gene>
    <name evidence="3" type="ORF">D7294_23315</name>
</gene>